<accession>A0A158ABB8</accession>
<evidence type="ECO:0000313" key="6">
    <source>
        <dbReference type="EMBL" id="SAK55040.1"/>
    </source>
</evidence>
<reference evidence="6" key="1">
    <citation type="submission" date="2016-01" db="EMBL/GenBank/DDBJ databases">
        <authorList>
            <person name="Peeters C."/>
        </authorList>
    </citation>
    <scope>NUCLEOTIDE SEQUENCE [LARGE SCALE GENOMIC DNA]</scope>
    <source>
        <strain evidence="6">LMG 29326</strain>
    </source>
</reference>
<evidence type="ECO:0000313" key="7">
    <source>
        <dbReference type="Proteomes" id="UP000054978"/>
    </source>
</evidence>
<dbReference type="Gene3D" id="1.10.260.40">
    <property type="entry name" value="lambda repressor-like DNA-binding domains"/>
    <property type="match status" value="1"/>
</dbReference>
<dbReference type="PANTHER" id="PTHR30146:SF148">
    <property type="entry name" value="HTH-TYPE TRANSCRIPTIONAL REPRESSOR PURR-RELATED"/>
    <property type="match status" value="1"/>
</dbReference>
<dbReference type="SMART" id="SM00354">
    <property type="entry name" value="HTH_LACI"/>
    <property type="match status" value="1"/>
</dbReference>
<keyword evidence="3" id="KW-0238">DNA-binding</keyword>
<sequence length="344" mass="36873">MATIKDVAAIAGVSFTTVSHVVNNSRPVSADVRAKVERAIRELDYVPSAVARSLKARSTATIGLLVPNATNPYFAELARGVEDGCAKNGYCVFFCNSDDDPAKQRNYLRVLQEKRIDGLVIASAGEDSVLAQCLAGAREPLVIVDRNIEGLQSDLVQIDHEKGAYLATRHLLQLGHSEIGCITGPVATAVSAMRLHGFIRAMAERGIEIEPNAIQQSDFSATGGYAAASQLFDNMKPTAIFACNDMMGIGALRAAAERHIAVPTDCSIIGFDDVELSRYTYPALSTVGQSVRALGEMAAQTLIDRITGKLTGTTRRRVVPPRLVRRESTAVVPESRRHAPGAKA</sequence>
<dbReference type="SUPFAM" id="SSF53822">
    <property type="entry name" value="Periplasmic binding protein-like I"/>
    <property type="match status" value="1"/>
</dbReference>
<comment type="caution">
    <text evidence="6">The sequence shown here is derived from an EMBL/GenBank/DDBJ whole genome shotgun (WGS) entry which is preliminary data.</text>
</comment>
<dbReference type="InterPro" id="IPR000843">
    <property type="entry name" value="HTH_LacI"/>
</dbReference>
<keyword evidence="4" id="KW-0804">Transcription</keyword>
<dbReference type="PROSITE" id="PS00356">
    <property type="entry name" value="HTH_LACI_1"/>
    <property type="match status" value="1"/>
</dbReference>
<dbReference type="InterPro" id="IPR028082">
    <property type="entry name" value="Peripla_BP_I"/>
</dbReference>
<protein>
    <submittedName>
        <fullName evidence="6">LacI family transcriptional regulator</fullName>
    </submittedName>
</protein>
<dbReference type="GO" id="GO:0003700">
    <property type="term" value="F:DNA-binding transcription factor activity"/>
    <property type="evidence" value="ECO:0007669"/>
    <property type="project" value="TreeGrafter"/>
</dbReference>
<evidence type="ECO:0000256" key="1">
    <source>
        <dbReference type="ARBA" id="ARBA00022491"/>
    </source>
</evidence>
<organism evidence="6 7">
    <name type="scientific">Caballeronia ptereochthonis</name>
    <dbReference type="NCBI Taxonomy" id="1777144"/>
    <lineage>
        <taxon>Bacteria</taxon>
        <taxon>Pseudomonadati</taxon>
        <taxon>Pseudomonadota</taxon>
        <taxon>Betaproteobacteria</taxon>
        <taxon>Burkholderiales</taxon>
        <taxon>Burkholderiaceae</taxon>
        <taxon>Caballeronia</taxon>
    </lineage>
</organism>
<dbReference type="STRING" id="1777144.AWB83_01597"/>
<keyword evidence="2" id="KW-0805">Transcription regulation</keyword>
<evidence type="ECO:0000256" key="4">
    <source>
        <dbReference type="ARBA" id="ARBA00023163"/>
    </source>
</evidence>
<gene>
    <name evidence="6" type="ORF">AWB83_01597</name>
</gene>
<dbReference type="PROSITE" id="PS50932">
    <property type="entry name" value="HTH_LACI_2"/>
    <property type="match status" value="1"/>
</dbReference>
<dbReference type="OrthoDB" id="269117at2"/>
<dbReference type="Pfam" id="PF13377">
    <property type="entry name" value="Peripla_BP_3"/>
    <property type="match status" value="1"/>
</dbReference>
<evidence type="ECO:0000256" key="2">
    <source>
        <dbReference type="ARBA" id="ARBA00023015"/>
    </source>
</evidence>
<proteinExistence type="predicted"/>
<keyword evidence="7" id="KW-1185">Reference proteome</keyword>
<dbReference type="PRINTS" id="PR00036">
    <property type="entry name" value="HTHLACI"/>
</dbReference>
<dbReference type="SUPFAM" id="SSF47413">
    <property type="entry name" value="lambda repressor-like DNA-binding domains"/>
    <property type="match status" value="1"/>
</dbReference>
<dbReference type="Proteomes" id="UP000054978">
    <property type="component" value="Unassembled WGS sequence"/>
</dbReference>
<name>A0A158ABB8_9BURK</name>
<dbReference type="Gene3D" id="3.40.50.2300">
    <property type="match status" value="2"/>
</dbReference>
<dbReference type="PANTHER" id="PTHR30146">
    <property type="entry name" value="LACI-RELATED TRANSCRIPTIONAL REPRESSOR"/>
    <property type="match status" value="1"/>
</dbReference>
<keyword evidence="1" id="KW-0678">Repressor</keyword>
<dbReference type="InterPro" id="IPR046335">
    <property type="entry name" value="LacI/GalR-like_sensor"/>
</dbReference>
<dbReference type="Pfam" id="PF00356">
    <property type="entry name" value="LacI"/>
    <property type="match status" value="1"/>
</dbReference>
<dbReference type="RefSeq" id="WP_087044044.1">
    <property type="nucleotide sequence ID" value="NZ_FCOB02000006.1"/>
</dbReference>
<evidence type="ECO:0000259" key="5">
    <source>
        <dbReference type="PROSITE" id="PS50932"/>
    </source>
</evidence>
<evidence type="ECO:0000256" key="3">
    <source>
        <dbReference type="ARBA" id="ARBA00023125"/>
    </source>
</evidence>
<dbReference type="EMBL" id="FCOB02000006">
    <property type="protein sequence ID" value="SAK55040.1"/>
    <property type="molecule type" value="Genomic_DNA"/>
</dbReference>
<feature type="domain" description="HTH lacI-type" evidence="5">
    <location>
        <begin position="2"/>
        <end position="56"/>
    </location>
</feature>
<dbReference type="GO" id="GO:0000976">
    <property type="term" value="F:transcription cis-regulatory region binding"/>
    <property type="evidence" value="ECO:0007669"/>
    <property type="project" value="TreeGrafter"/>
</dbReference>
<dbReference type="InterPro" id="IPR010982">
    <property type="entry name" value="Lambda_DNA-bd_dom_sf"/>
</dbReference>
<dbReference type="AlphaFoldDB" id="A0A158ABB8"/>
<dbReference type="CDD" id="cd01392">
    <property type="entry name" value="HTH_LacI"/>
    <property type="match status" value="1"/>
</dbReference>